<protein>
    <submittedName>
        <fullName evidence="1">Uncharacterized protein</fullName>
    </submittedName>
</protein>
<gene>
    <name evidence="1" type="ORF">L3Q82_007589</name>
</gene>
<evidence type="ECO:0000313" key="1">
    <source>
        <dbReference type="EMBL" id="KAI3369352.1"/>
    </source>
</evidence>
<accession>A0ACB8WPZ6</accession>
<dbReference type="Proteomes" id="UP000831701">
    <property type="component" value="Chromosome 7"/>
</dbReference>
<sequence length="111" mass="12687">MAKVMQPAKEQCMFRHTPTTTRPWTSCMELSTGQRPHMARGCVYCSLIVARDFNSANLRKVLPRYHQHISCPTRGQKLKRDGPVTRTIQQWSEQSDFGSARLLQHDGVVCV</sequence>
<keyword evidence="2" id="KW-1185">Reference proteome</keyword>
<evidence type="ECO:0000313" key="2">
    <source>
        <dbReference type="Proteomes" id="UP000831701"/>
    </source>
</evidence>
<reference evidence="1" key="1">
    <citation type="submission" date="2022-04" db="EMBL/GenBank/DDBJ databases">
        <title>Jade perch genome.</title>
        <authorList>
            <person name="Chao B."/>
        </authorList>
    </citation>
    <scope>NUCLEOTIDE SEQUENCE</scope>
    <source>
        <strain evidence="1">CB-2022</strain>
    </source>
</reference>
<dbReference type="EMBL" id="CM041537">
    <property type="protein sequence ID" value="KAI3369352.1"/>
    <property type="molecule type" value="Genomic_DNA"/>
</dbReference>
<name>A0ACB8WPZ6_9TELE</name>
<organism evidence="1 2">
    <name type="scientific">Scortum barcoo</name>
    <name type="common">barcoo grunter</name>
    <dbReference type="NCBI Taxonomy" id="214431"/>
    <lineage>
        <taxon>Eukaryota</taxon>
        <taxon>Metazoa</taxon>
        <taxon>Chordata</taxon>
        <taxon>Craniata</taxon>
        <taxon>Vertebrata</taxon>
        <taxon>Euteleostomi</taxon>
        <taxon>Actinopterygii</taxon>
        <taxon>Neopterygii</taxon>
        <taxon>Teleostei</taxon>
        <taxon>Neoteleostei</taxon>
        <taxon>Acanthomorphata</taxon>
        <taxon>Eupercaria</taxon>
        <taxon>Centrarchiformes</taxon>
        <taxon>Terapontoidei</taxon>
        <taxon>Terapontidae</taxon>
        <taxon>Scortum</taxon>
    </lineage>
</organism>
<proteinExistence type="predicted"/>
<comment type="caution">
    <text evidence="1">The sequence shown here is derived from an EMBL/GenBank/DDBJ whole genome shotgun (WGS) entry which is preliminary data.</text>
</comment>